<gene>
    <name evidence="1" type="ORF">GCM10009784_26940</name>
</gene>
<dbReference type="Proteomes" id="UP001500974">
    <property type="component" value="Unassembled WGS sequence"/>
</dbReference>
<organism evidence="1 2">
    <name type="scientific">Arthrobacter parietis</name>
    <dbReference type="NCBI Taxonomy" id="271434"/>
    <lineage>
        <taxon>Bacteria</taxon>
        <taxon>Bacillati</taxon>
        <taxon>Actinomycetota</taxon>
        <taxon>Actinomycetes</taxon>
        <taxon>Micrococcales</taxon>
        <taxon>Micrococcaceae</taxon>
        <taxon>Arthrobacter</taxon>
    </lineage>
</organism>
<comment type="caution">
    <text evidence="1">The sequence shown here is derived from an EMBL/GenBank/DDBJ whole genome shotgun (WGS) entry which is preliminary data.</text>
</comment>
<evidence type="ECO:0000313" key="2">
    <source>
        <dbReference type="Proteomes" id="UP001500974"/>
    </source>
</evidence>
<evidence type="ECO:0000313" key="1">
    <source>
        <dbReference type="EMBL" id="GAA2177211.1"/>
    </source>
</evidence>
<dbReference type="RefSeq" id="WP_346028584.1">
    <property type="nucleotide sequence ID" value="NZ_BAAAON010000003.1"/>
</dbReference>
<keyword evidence="2" id="KW-1185">Reference proteome</keyword>
<name>A0ABN3B0M0_9MICC</name>
<protein>
    <submittedName>
        <fullName evidence="1">Uncharacterized protein</fullName>
    </submittedName>
</protein>
<dbReference type="EMBL" id="BAAAON010000003">
    <property type="protein sequence ID" value="GAA2177211.1"/>
    <property type="molecule type" value="Genomic_DNA"/>
</dbReference>
<sequence>MNDFTKFIKSNQEQAVASWLNYLNQIRIDRLLSSLRQQDENLLSALTSIDEAVRKIDFEVINSNRGGQHGMHGFIAEIAEVGIGNARKQIFGLEPVYRWVNDNGPVDLIRGGVDIQQKFVASGGRFSLGAIAEHLQKYPDYVKNGGRYQIPRDHFEVIERLHSMSPEEAGKLLSRSGDGPSFRDWRRVDAFFQQGSIDLESLEPSALEYRQAQRDAYESTMTAEENSLRSTDQSLRDNAYQESLPTLQEAASAAFTAAAVEGGTAFVLAVVAKKRAGKQLREFNQQDWLDIAGEAGLSFGKGGVRGASIYALTNFTATSAAVASSIVTASFGIAELANKLRRGEITELEFVENSELLSLEAAVSALSSYVGQALIPVPVLGAVIGNTIGTIMYKTVATSLSKREAELIERYLDEQRALDEQLAAEHLALIEKLDEGMSNYFGVLEQAFSPDMQIALLGSAELARQLAVPGSEILDSEEKIHAYFLD</sequence>
<accession>A0ABN3B0M0</accession>
<proteinExistence type="predicted"/>
<reference evidence="1 2" key="1">
    <citation type="journal article" date="2019" name="Int. J. Syst. Evol. Microbiol.">
        <title>The Global Catalogue of Microorganisms (GCM) 10K type strain sequencing project: providing services to taxonomists for standard genome sequencing and annotation.</title>
        <authorList>
            <consortium name="The Broad Institute Genomics Platform"/>
            <consortium name="The Broad Institute Genome Sequencing Center for Infectious Disease"/>
            <person name="Wu L."/>
            <person name="Ma J."/>
        </authorList>
    </citation>
    <scope>NUCLEOTIDE SEQUENCE [LARGE SCALE GENOMIC DNA]</scope>
    <source>
        <strain evidence="1 2">JCM 14917</strain>
    </source>
</reference>